<dbReference type="InterPro" id="IPR016039">
    <property type="entry name" value="Thiolase-like"/>
</dbReference>
<dbReference type="CDD" id="cd00829">
    <property type="entry name" value="SCP-x_thiolase"/>
    <property type="match status" value="1"/>
</dbReference>
<sequence length="376" mass="38895">MTAQIYGTGTTWFGRSPDAEVADLAAQAAHDALADADVAGVDAVYVGTVFGEMGAAQRATHRLGLHGVPVVRVENACASATTALHEAAAAVSTGRYGRVLAIGVEHMSRMPKGPLAPEPRDPHGRAGLLLPSMYAMAATRYLERTGLTVGDLAAVAVKNRGNALLNRYAEFGATLTAEDVLSSRMISDPFTLHQCSPVSDGAAAAVVGPPRGRDRDVEIAGIALRSGAEWDDRSPHVWGFDIVVDTADAAYKQAGITPAEVQVVECHDAFTIGEVVAYETLGLAEPGKGYRLVRDGSTALGGDVVVNPSGGLLGRGHPLGATGLAQVHEVVLQLRGEAEDRQVADARVGVVETMGGGVTGIDGNACVVVVLRGRLP</sequence>
<dbReference type="Pfam" id="PF00108">
    <property type="entry name" value="Thiolase_N"/>
    <property type="match status" value="1"/>
</dbReference>
<dbReference type="EC" id="2.3.1.-" evidence="3"/>
<organism evidence="3 4">
    <name type="scientific">Actinokineospora guangxiensis</name>
    <dbReference type="NCBI Taxonomy" id="1490288"/>
    <lineage>
        <taxon>Bacteria</taxon>
        <taxon>Bacillati</taxon>
        <taxon>Actinomycetota</taxon>
        <taxon>Actinomycetes</taxon>
        <taxon>Pseudonocardiales</taxon>
        <taxon>Pseudonocardiaceae</taxon>
        <taxon>Actinokineospora</taxon>
    </lineage>
</organism>
<dbReference type="Proteomes" id="UP001596157">
    <property type="component" value="Unassembled WGS sequence"/>
</dbReference>
<feature type="domain" description="Thiolase C-terminal" evidence="2">
    <location>
        <begin position="242"/>
        <end position="358"/>
    </location>
</feature>
<dbReference type="GO" id="GO:0016746">
    <property type="term" value="F:acyltransferase activity"/>
    <property type="evidence" value="ECO:0007669"/>
    <property type="project" value="UniProtKB-KW"/>
</dbReference>
<protein>
    <submittedName>
        <fullName evidence="3">Thiolase family protein</fullName>
        <ecNumber evidence="3">2.3.1.-</ecNumber>
    </submittedName>
</protein>
<dbReference type="InterPro" id="IPR002155">
    <property type="entry name" value="Thiolase"/>
</dbReference>
<comment type="caution">
    <text evidence="3">The sequence shown here is derived from an EMBL/GenBank/DDBJ whole genome shotgun (WGS) entry which is preliminary data.</text>
</comment>
<gene>
    <name evidence="3" type="ORF">ACFPM7_25285</name>
</gene>
<keyword evidence="4" id="KW-1185">Reference proteome</keyword>
<proteinExistence type="predicted"/>
<evidence type="ECO:0000313" key="3">
    <source>
        <dbReference type="EMBL" id="MFC5290380.1"/>
    </source>
</evidence>
<keyword evidence="3" id="KW-0808">Transferase</keyword>
<dbReference type="Gene3D" id="3.40.47.10">
    <property type="match status" value="1"/>
</dbReference>
<evidence type="ECO:0000313" key="4">
    <source>
        <dbReference type="Proteomes" id="UP001596157"/>
    </source>
</evidence>
<accession>A0ABW0EVW1</accession>
<dbReference type="Pfam" id="PF22691">
    <property type="entry name" value="Thiolase_C_1"/>
    <property type="match status" value="1"/>
</dbReference>
<dbReference type="PIRSF" id="PIRSF000429">
    <property type="entry name" value="Ac-CoA_Ac_transf"/>
    <property type="match status" value="1"/>
</dbReference>
<evidence type="ECO:0000259" key="1">
    <source>
        <dbReference type="Pfam" id="PF00108"/>
    </source>
</evidence>
<dbReference type="InterPro" id="IPR020616">
    <property type="entry name" value="Thiolase_N"/>
</dbReference>
<dbReference type="InterPro" id="IPR055140">
    <property type="entry name" value="Thiolase_C_2"/>
</dbReference>
<keyword evidence="3" id="KW-0012">Acyltransferase</keyword>
<dbReference type="PANTHER" id="PTHR42870:SF1">
    <property type="entry name" value="NON-SPECIFIC LIPID-TRANSFER PROTEIN-LIKE 2"/>
    <property type="match status" value="1"/>
</dbReference>
<reference evidence="4" key="1">
    <citation type="journal article" date="2019" name="Int. J. Syst. Evol. Microbiol.">
        <title>The Global Catalogue of Microorganisms (GCM) 10K type strain sequencing project: providing services to taxonomists for standard genome sequencing and annotation.</title>
        <authorList>
            <consortium name="The Broad Institute Genomics Platform"/>
            <consortium name="The Broad Institute Genome Sequencing Center for Infectious Disease"/>
            <person name="Wu L."/>
            <person name="Ma J."/>
        </authorList>
    </citation>
    <scope>NUCLEOTIDE SEQUENCE [LARGE SCALE GENOMIC DNA]</scope>
    <source>
        <strain evidence="4">CCUG 59778</strain>
    </source>
</reference>
<name>A0ABW0EVW1_9PSEU</name>
<dbReference type="EMBL" id="JBHSKF010000016">
    <property type="protein sequence ID" value="MFC5290380.1"/>
    <property type="molecule type" value="Genomic_DNA"/>
</dbReference>
<evidence type="ECO:0000259" key="2">
    <source>
        <dbReference type="Pfam" id="PF22691"/>
    </source>
</evidence>
<dbReference type="RefSeq" id="WP_378250269.1">
    <property type="nucleotide sequence ID" value="NZ_JBHSKF010000016.1"/>
</dbReference>
<dbReference type="SUPFAM" id="SSF53901">
    <property type="entry name" value="Thiolase-like"/>
    <property type="match status" value="1"/>
</dbReference>
<dbReference type="PANTHER" id="PTHR42870">
    <property type="entry name" value="ACETYL-COA C-ACETYLTRANSFERASE"/>
    <property type="match status" value="1"/>
</dbReference>
<feature type="domain" description="Thiolase N-terminal" evidence="1">
    <location>
        <begin position="15"/>
        <end position="207"/>
    </location>
</feature>